<dbReference type="Pfam" id="PF01757">
    <property type="entry name" value="Acyl_transf_3"/>
    <property type="match status" value="1"/>
</dbReference>
<accession>T1HC26</accession>
<evidence type="ECO:0000313" key="3">
    <source>
        <dbReference type="Proteomes" id="UP000015103"/>
    </source>
</evidence>
<dbReference type="HOGENOM" id="CLU_1449409_0_0_1"/>
<dbReference type="OMA" id="CENSWWH"/>
<dbReference type="InterPro" id="IPR052728">
    <property type="entry name" value="O2_lipid_transport_reg"/>
</dbReference>
<feature type="domain" description="Acyltransferase 3" evidence="1">
    <location>
        <begin position="4"/>
        <end position="178"/>
    </location>
</feature>
<organism evidence="2 3">
    <name type="scientific">Rhodnius prolixus</name>
    <name type="common">Triatomid bug</name>
    <dbReference type="NCBI Taxonomy" id="13249"/>
    <lineage>
        <taxon>Eukaryota</taxon>
        <taxon>Metazoa</taxon>
        <taxon>Ecdysozoa</taxon>
        <taxon>Arthropoda</taxon>
        <taxon>Hexapoda</taxon>
        <taxon>Insecta</taxon>
        <taxon>Pterygota</taxon>
        <taxon>Neoptera</taxon>
        <taxon>Paraneoptera</taxon>
        <taxon>Hemiptera</taxon>
        <taxon>Heteroptera</taxon>
        <taxon>Panheteroptera</taxon>
        <taxon>Cimicomorpha</taxon>
        <taxon>Reduviidae</taxon>
        <taxon>Triatominae</taxon>
        <taxon>Rhodnius</taxon>
    </lineage>
</organism>
<dbReference type="GO" id="GO:0016747">
    <property type="term" value="F:acyltransferase activity, transferring groups other than amino-acyl groups"/>
    <property type="evidence" value="ECO:0007669"/>
    <property type="project" value="InterPro"/>
</dbReference>
<dbReference type="EMBL" id="ACPB03002407">
    <property type="status" value="NOT_ANNOTATED_CDS"/>
    <property type="molecule type" value="Genomic_DNA"/>
</dbReference>
<proteinExistence type="predicted"/>
<protein>
    <submittedName>
        <fullName evidence="2">Acyl_transf_3 domain-containing protein</fullName>
    </submittedName>
</protein>
<evidence type="ECO:0000259" key="1">
    <source>
        <dbReference type="Pfam" id="PF01757"/>
    </source>
</evidence>
<dbReference type="InParanoid" id="T1HC26"/>
<sequence>MSVLNGLKVISIMWVVMGHRYRYLIAMPLSNLTDIADQLKDWTKMFIFSAPLSVDTFFMISGMLNILTPAYAMMVALTATWIYRLGDGPMWDRIMGPATEECKVGWWQNIIYLNNYLDPENYCLMQSWYLAADMQMFWLSPLLLYPLWKWPQFGYVEVVILAAGSVASPFLISYFEGIKTPIPMSTE</sequence>
<dbReference type="EnsemblMetazoa" id="RPRC001588-RA">
    <property type="protein sequence ID" value="RPRC001588-PA"/>
    <property type="gene ID" value="RPRC001588"/>
</dbReference>
<dbReference type="PANTHER" id="PTHR11161">
    <property type="entry name" value="O-ACYLTRANSFERASE"/>
    <property type="match status" value="1"/>
</dbReference>
<dbReference type="VEuPathDB" id="VectorBase:RPRC001588"/>
<evidence type="ECO:0000313" key="2">
    <source>
        <dbReference type="EnsemblMetazoa" id="RPRC001588-PA"/>
    </source>
</evidence>
<reference evidence="2" key="1">
    <citation type="submission" date="2015-05" db="UniProtKB">
        <authorList>
            <consortium name="EnsemblMetazoa"/>
        </authorList>
    </citation>
    <scope>IDENTIFICATION</scope>
</reference>
<name>T1HC26_RHOPR</name>
<dbReference type="AlphaFoldDB" id="T1HC26"/>
<dbReference type="Proteomes" id="UP000015103">
    <property type="component" value="Unassembled WGS sequence"/>
</dbReference>
<dbReference type="InterPro" id="IPR002656">
    <property type="entry name" value="Acyl_transf_3_dom"/>
</dbReference>
<keyword evidence="3" id="KW-1185">Reference proteome</keyword>
<dbReference type="PANTHER" id="PTHR11161:SF71">
    <property type="entry name" value="NOSE RESISTANT-TO-FLUOXETINE PROTEIN N-TERMINAL DOMAIN-CONTAINING PROTEIN"/>
    <property type="match status" value="1"/>
</dbReference>
<dbReference type="eggNOG" id="KOG3700">
    <property type="taxonomic scope" value="Eukaryota"/>
</dbReference>